<feature type="domain" description="Flavin reductase like" evidence="3">
    <location>
        <begin position="37"/>
        <end position="181"/>
    </location>
</feature>
<dbReference type="SMART" id="SM00903">
    <property type="entry name" value="Flavin_Reduct"/>
    <property type="match status" value="1"/>
</dbReference>
<protein>
    <submittedName>
        <fullName evidence="4">NADH-FMN oxidoreductase RutF, flavin reductase (DIM6/NTAB) family</fullName>
    </submittedName>
</protein>
<dbReference type="Gene3D" id="2.30.110.10">
    <property type="entry name" value="Electron Transport, Fmn-binding Protein, Chain A"/>
    <property type="match status" value="1"/>
</dbReference>
<keyword evidence="2" id="KW-0560">Oxidoreductase</keyword>
<evidence type="ECO:0000256" key="1">
    <source>
        <dbReference type="ARBA" id="ARBA00008898"/>
    </source>
</evidence>
<proteinExistence type="inferred from homology"/>
<accession>A0A1H2IPY6</accession>
<dbReference type="InterPro" id="IPR002563">
    <property type="entry name" value="Flavin_Rdtase-like_dom"/>
</dbReference>
<dbReference type="SUPFAM" id="SSF50475">
    <property type="entry name" value="FMN-binding split barrel"/>
    <property type="match status" value="1"/>
</dbReference>
<dbReference type="Pfam" id="PF01613">
    <property type="entry name" value="Flavin_Reduct"/>
    <property type="match status" value="1"/>
</dbReference>
<evidence type="ECO:0000313" key="4">
    <source>
        <dbReference type="EMBL" id="SDU46112.1"/>
    </source>
</evidence>
<dbReference type="STRING" id="158898.SAMN04488548_1341341"/>
<name>A0A1H2IPY6_9ACTN</name>
<evidence type="ECO:0000313" key="5">
    <source>
        <dbReference type="Proteomes" id="UP000183180"/>
    </source>
</evidence>
<sequence length="183" mass="19321">MSHVDDIPRQATPDVFGDSASVMASVRSYSIEIMTAFSAFPAAVGALCAVVDGEPRGLVATSLAVGVSYAPPMVSFSVRNESTTWPILSRADRIGISVLTEDQGAVCRKLAGQDGDRFSDVRTTVTPSGALFVDDASTWMECAIAGAAPVGDHTIVTFEVLSVGHERAASPLIFRNNGFLRLR</sequence>
<comment type="similarity">
    <text evidence="1">Belongs to the non-flavoprotein flavin reductase family.</text>
</comment>
<dbReference type="GO" id="GO:0042602">
    <property type="term" value="F:riboflavin reductase (NADPH) activity"/>
    <property type="evidence" value="ECO:0007669"/>
    <property type="project" value="TreeGrafter"/>
</dbReference>
<evidence type="ECO:0000256" key="2">
    <source>
        <dbReference type="ARBA" id="ARBA00023002"/>
    </source>
</evidence>
<dbReference type="AlphaFoldDB" id="A0A1H2IPY6"/>
<dbReference type="PANTHER" id="PTHR30466">
    <property type="entry name" value="FLAVIN REDUCTASE"/>
    <property type="match status" value="1"/>
</dbReference>
<reference evidence="4 5" key="1">
    <citation type="submission" date="2016-10" db="EMBL/GenBank/DDBJ databases">
        <authorList>
            <person name="de Groot N.N."/>
        </authorList>
    </citation>
    <scope>NUCLEOTIDE SEQUENCE [LARGE SCALE GENOMIC DNA]</scope>
    <source>
        <strain evidence="4 5">DSM 44215</strain>
    </source>
</reference>
<gene>
    <name evidence="4" type="ORF">SAMN04488548_1341341</name>
</gene>
<dbReference type="InterPro" id="IPR012349">
    <property type="entry name" value="Split_barrel_FMN-bd"/>
</dbReference>
<dbReference type="PANTHER" id="PTHR30466:SF11">
    <property type="entry name" value="FLAVIN-DEPENDENT MONOOXYGENASE, REDUCTASE SUBUNIT HSAB"/>
    <property type="match status" value="1"/>
</dbReference>
<dbReference type="InterPro" id="IPR050268">
    <property type="entry name" value="NADH-dep_flavin_reductase"/>
</dbReference>
<dbReference type="EMBL" id="FNLM01000034">
    <property type="protein sequence ID" value="SDU46112.1"/>
    <property type="molecule type" value="Genomic_DNA"/>
</dbReference>
<organism evidence="4 5">
    <name type="scientific">Gordonia westfalica</name>
    <dbReference type="NCBI Taxonomy" id="158898"/>
    <lineage>
        <taxon>Bacteria</taxon>
        <taxon>Bacillati</taxon>
        <taxon>Actinomycetota</taxon>
        <taxon>Actinomycetes</taxon>
        <taxon>Mycobacteriales</taxon>
        <taxon>Gordoniaceae</taxon>
        <taxon>Gordonia</taxon>
    </lineage>
</organism>
<dbReference type="GO" id="GO:0010181">
    <property type="term" value="F:FMN binding"/>
    <property type="evidence" value="ECO:0007669"/>
    <property type="project" value="InterPro"/>
</dbReference>
<evidence type="ECO:0000259" key="3">
    <source>
        <dbReference type="SMART" id="SM00903"/>
    </source>
</evidence>
<dbReference type="Proteomes" id="UP000183180">
    <property type="component" value="Unassembled WGS sequence"/>
</dbReference>